<protein>
    <recommendedName>
        <fullName evidence="3">PDZ domain-containing protein</fullName>
    </recommendedName>
</protein>
<evidence type="ECO:0000259" key="3">
    <source>
        <dbReference type="PROSITE" id="PS50106"/>
    </source>
</evidence>
<feature type="chain" id="PRO_5015760055" description="PDZ domain-containing protein" evidence="2">
    <location>
        <begin position="19"/>
        <end position="336"/>
    </location>
</feature>
<reference evidence="4 5" key="1">
    <citation type="submission" date="2018-02" db="EMBL/GenBank/DDBJ databases">
        <title>Comparative genomes isolates from brazilian mangrove.</title>
        <authorList>
            <person name="Araujo J.E."/>
            <person name="Taketani R.G."/>
            <person name="Silva M.C.P."/>
            <person name="Loureco M.V."/>
            <person name="Andreote F.D."/>
        </authorList>
    </citation>
    <scope>NUCLEOTIDE SEQUENCE [LARGE SCALE GENOMIC DNA]</scope>
    <source>
        <strain evidence="4 5">Nap-Phe MGV</strain>
    </source>
</reference>
<dbReference type="InterPro" id="IPR001478">
    <property type="entry name" value="PDZ"/>
</dbReference>
<dbReference type="SUPFAM" id="SSF50156">
    <property type="entry name" value="PDZ domain-like"/>
    <property type="match status" value="1"/>
</dbReference>
<proteinExistence type="predicted"/>
<sequence>MKIRYLFATGLLAAGVVAAPLWNDATAQDAPKLDPSVETPAAAEEAKPEAKKYWLGIQLAPTPEILKRHVERLKDGGAMIAGVADKSPAAKVGLQAGDHVLKVNDQAVTSPEQVVEVVREVKDQPVVMRVLRGVEIESYTIQPEIAPENPVLPQGDIGLHPMQPPALNGGVPGARLRFFGPGQMLPPQVQLQMMGQDLPQNLLIRVERKGDEPAKLHIEREGHSWDITENDIDQLPEDLRPIAKKYLANNKGHGPVIIGGRNVPFADMQKMIEGMQRGQMVPGNMPAPANFDAMQQQMQREIQEMHEMMRRMHEQMQRMQPPQAQPAPGNLPDGEV</sequence>
<keyword evidence="2" id="KW-0732">Signal</keyword>
<dbReference type="RefSeq" id="WP_105335987.1">
    <property type="nucleotide sequence ID" value="NZ_PUHZ01000014.1"/>
</dbReference>
<feature type="domain" description="PDZ" evidence="3">
    <location>
        <begin position="42"/>
        <end position="120"/>
    </location>
</feature>
<dbReference type="AlphaFoldDB" id="A0A2S8GM26"/>
<comment type="caution">
    <text evidence="4">The sequence shown here is derived from an EMBL/GenBank/DDBJ whole genome shotgun (WGS) entry which is preliminary data.</text>
</comment>
<evidence type="ECO:0000313" key="4">
    <source>
        <dbReference type="EMBL" id="PQO45496.1"/>
    </source>
</evidence>
<accession>A0A2S8GM26</accession>
<dbReference type="OrthoDB" id="266008at2"/>
<feature type="region of interest" description="Disordered" evidence="1">
    <location>
        <begin position="314"/>
        <end position="336"/>
    </location>
</feature>
<dbReference type="SMART" id="SM00228">
    <property type="entry name" value="PDZ"/>
    <property type="match status" value="1"/>
</dbReference>
<organism evidence="4 5">
    <name type="scientific">Blastopirellula marina</name>
    <dbReference type="NCBI Taxonomy" id="124"/>
    <lineage>
        <taxon>Bacteria</taxon>
        <taxon>Pseudomonadati</taxon>
        <taxon>Planctomycetota</taxon>
        <taxon>Planctomycetia</taxon>
        <taxon>Pirellulales</taxon>
        <taxon>Pirellulaceae</taxon>
        <taxon>Blastopirellula</taxon>
    </lineage>
</organism>
<evidence type="ECO:0000256" key="1">
    <source>
        <dbReference type="SAM" id="MobiDB-lite"/>
    </source>
</evidence>
<feature type="signal peptide" evidence="2">
    <location>
        <begin position="1"/>
        <end position="18"/>
    </location>
</feature>
<dbReference type="PROSITE" id="PS50106">
    <property type="entry name" value="PDZ"/>
    <property type="match status" value="1"/>
</dbReference>
<name>A0A2S8GM26_9BACT</name>
<evidence type="ECO:0000256" key="2">
    <source>
        <dbReference type="SAM" id="SignalP"/>
    </source>
</evidence>
<gene>
    <name evidence="4" type="ORF">C5Y93_13690</name>
</gene>
<evidence type="ECO:0000313" key="5">
    <source>
        <dbReference type="Proteomes" id="UP000237819"/>
    </source>
</evidence>
<dbReference type="EMBL" id="PUHZ01000014">
    <property type="protein sequence ID" value="PQO45496.1"/>
    <property type="molecule type" value="Genomic_DNA"/>
</dbReference>
<dbReference type="InterPro" id="IPR036034">
    <property type="entry name" value="PDZ_sf"/>
</dbReference>
<dbReference type="Gene3D" id="2.30.42.10">
    <property type="match status" value="1"/>
</dbReference>
<dbReference type="InterPro" id="IPR041489">
    <property type="entry name" value="PDZ_6"/>
</dbReference>
<feature type="compositionally biased region" description="Low complexity" evidence="1">
    <location>
        <begin position="317"/>
        <end position="328"/>
    </location>
</feature>
<dbReference type="Pfam" id="PF17820">
    <property type="entry name" value="PDZ_6"/>
    <property type="match status" value="1"/>
</dbReference>
<dbReference type="Proteomes" id="UP000237819">
    <property type="component" value="Unassembled WGS sequence"/>
</dbReference>